<feature type="transmembrane region" description="Helical" evidence="9">
    <location>
        <begin position="154"/>
        <end position="172"/>
    </location>
</feature>
<evidence type="ECO:0000256" key="8">
    <source>
        <dbReference type="ARBA" id="ARBA00023136"/>
    </source>
</evidence>
<proteinExistence type="inferred from homology"/>
<evidence type="ECO:0000256" key="6">
    <source>
        <dbReference type="ARBA" id="ARBA00022692"/>
    </source>
</evidence>
<feature type="transmembrane region" description="Helical" evidence="9">
    <location>
        <begin position="299"/>
        <end position="318"/>
    </location>
</feature>
<protein>
    <recommendedName>
        <fullName evidence="9">Cobalamin biosynthesis protein CobD</fullName>
    </recommendedName>
</protein>
<dbReference type="KEGG" id="pprf:DPRO_0365"/>
<dbReference type="Proteomes" id="UP000219215">
    <property type="component" value="Chromosome DPRO"/>
</dbReference>
<organism evidence="10 11">
    <name type="scientific">Pseudodesulfovibrio profundus</name>
    <dbReference type="NCBI Taxonomy" id="57320"/>
    <lineage>
        <taxon>Bacteria</taxon>
        <taxon>Pseudomonadati</taxon>
        <taxon>Thermodesulfobacteriota</taxon>
        <taxon>Desulfovibrionia</taxon>
        <taxon>Desulfovibrionales</taxon>
        <taxon>Desulfovibrionaceae</taxon>
    </lineage>
</organism>
<feature type="transmembrane region" description="Helical" evidence="9">
    <location>
        <begin position="83"/>
        <end position="100"/>
    </location>
</feature>
<feature type="transmembrane region" description="Helical" evidence="9">
    <location>
        <begin position="55"/>
        <end position="76"/>
    </location>
</feature>
<sequence length="321" mass="35668">MSDALMMSILIPVIAIVLDSVIGDPYNFPHPVRYIGNALDFIESKVRLHLSNLRLAGVFTLLLLCALSWGVITLLVSIPIIGMLFGIYFSYAGLALGCLLKEGRHVGDLVERGSLEEARRALSMLVSRDTANMNEDEIRRSLAETISENLNDGFIAPLFYLVLTGPAGLWVYKTVSTMDSMWGYKNDRFEQLGYAGAKIDDVLAFIPARLTAWAMYFAGKLMSLDTRNAKKHFKVDARKMESPNAGWPMSMAAWLIGGQMGGETMYFGEAKNKPILGPLNEKWHSFKINQLIDLCRRTALVASIGLILAKVVLSLVFFDNY</sequence>
<dbReference type="HAMAP" id="MF_00024">
    <property type="entry name" value="CobD_CbiB"/>
    <property type="match status" value="1"/>
</dbReference>
<keyword evidence="7 9" id="KW-1133">Transmembrane helix</keyword>
<comment type="subcellular location">
    <subcellularLocation>
        <location evidence="1 9">Cell membrane</location>
        <topology evidence="1 9">Multi-pass membrane protein</topology>
    </subcellularLocation>
</comment>
<dbReference type="AlphaFoldDB" id="A0A2C8F4C9"/>
<dbReference type="GO" id="GO:0015420">
    <property type="term" value="F:ABC-type vitamin B12 transporter activity"/>
    <property type="evidence" value="ECO:0007669"/>
    <property type="project" value="UniProtKB-UniRule"/>
</dbReference>
<name>A0A2C8F4C9_9BACT</name>
<keyword evidence="6 9" id="KW-0812">Transmembrane</keyword>
<dbReference type="UniPathway" id="UPA00148"/>
<evidence type="ECO:0000256" key="5">
    <source>
        <dbReference type="ARBA" id="ARBA00022573"/>
    </source>
</evidence>
<evidence type="ECO:0000256" key="9">
    <source>
        <dbReference type="HAMAP-Rule" id="MF_00024"/>
    </source>
</evidence>
<keyword evidence="5 9" id="KW-0169">Cobalamin biosynthesis</keyword>
<dbReference type="EMBL" id="LT907975">
    <property type="protein sequence ID" value="SOB57244.1"/>
    <property type="molecule type" value="Genomic_DNA"/>
</dbReference>
<evidence type="ECO:0000313" key="11">
    <source>
        <dbReference type="Proteomes" id="UP000219215"/>
    </source>
</evidence>
<dbReference type="PANTHER" id="PTHR34308:SF1">
    <property type="entry name" value="COBALAMIN BIOSYNTHESIS PROTEIN CBIB"/>
    <property type="match status" value="1"/>
</dbReference>
<comment type="function">
    <text evidence="9">Converts cobyric acid to cobinamide by the addition of aminopropanol on the F carboxylic group.</text>
</comment>
<evidence type="ECO:0000256" key="7">
    <source>
        <dbReference type="ARBA" id="ARBA00022989"/>
    </source>
</evidence>
<accession>A0A2C8F4C9</accession>
<dbReference type="InterPro" id="IPR004485">
    <property type="entry name" value="Cobalamin_biosynth_CobD/CbiB"/>
</dbReference>
<dbReference type="PANTHER" id="PTHR34308">
    <property type="entry name" value="COBALAMIN BIOSYNTHESIS PROTEIN CBIB"/>
    <property type="match status" value="1"/>
</dbReference>
<keyword evidence="11" id="KW-1185">Reference proteome</keyword>
<evidence type="ECO:0000256" key="2">
    <source>
        <dbReference type="ARBA" id="ARBA00004953"/>
    </source>
</evidence>
<comment type="pathway">
    <text evidence="2 9">Cofactor biosynthesis; adenosylcobalamin biosynthesis.</text>
</comment>
<evidence type="ECO:0000313" key="10">
    <source>
        <dbReference type="EMBL" id="SOB57244.1"/>
    </source>
</evidence>
<gene>
    <name evidence="9 10" type="primary">cobD</name>
    <name evidence="10" type="ORF">DPRO_0365</name>
</gene>
<dbReference type="GO" id="GO:0009236">
    <property type="term" value="P:cobalamin biosynthetic process"/>
    <property type="evidence" value="ECO:0007669"/>
    <property type="project" value="UniProtKB-UniRule"/>
</dbReference>
<reference evidence="11" key="1">
    <citation type="submission" date="2017-09" db="EMBL/GenBank/DDBJ databases">
        <authorList>
            <person name="Regsiter A."/>
            <person name="William W."/>
        </authorList>
    </citation>
    <scope>NUCLEOTIDE SEQUENCE [LARGE SCALE GENOMIC DNA]</scope>
    <source>
        <strain evidence="11">500-1</strain>
    </source>
</reference>
<keyword evidence="4 9" id="KW-1003">Cell membrane</keyword>
<dbReference type="GO" id="GO:0005886">
    <property type="term" value="C:plasma membrane"/>
    <property type="evidence" value="ECO:0007669"/>
    <property type="project" value="UniProtKB-SubCell"/>
</dbReference>
<comment type="caution">
    <text evidence="9">Lacks conserved residue(s) required for the propagation of feature annotation.</text>
</comment>
<dbReference type="NCBIfam" id="TIGR00380">
    <property type="entry name" value="cobal_cbiB"/>
    <property type="match status" value="1"/>
</dbReference>
<keyword evidence="8 9" id="KW-0472">Membrane</keyword>
<dbReference type="GO" id="GO:0048472">
    <property type="term" value="F:threonine-phosphate decarboxylase activity"/>
    <property type="evidence" value="ECO:0007669"/>
    <property type="project" value="InterPro"/>
</dbReference>
<evidence type="ECO:0000256" key="1">
    <source>
        <dbReference type="ARBA" id="ARBA00004651"/>
    </source>
</evidence>
<evidence type="ECO:0000256" key="3">
    <source>
        <dbReference type="ARBA" id="ARBA00006263"/>
    </source>
</evidence>
<comment type="similarity">
    <text evidence="3 9">Belongs to the CobD/CbiB family.</text>
</comment>
<evidence type="ECO:0000256" key="4">
    <source>
        <dbReference type="ARBA" id="ARBA00022475"/>
    </source>
</evidence>
<dbReference type="RefSeq" id="WP_232005673.1">
    <property type="nucleotide sequence ID" value="NZ_LT907975.1"/>
</dbReference>
<dbReference type="Pfam" id="PF03186">
    <property type="entry name" value="CobD_Cbib"/>
    <property type="match status" value="1"/>
</dbReference>